<keyword evidence="5 8" id="KW-0010">Activator</keyword>
<feature type="compositionally biased region" description="Polar residues" evidence="9">
    <location>
        <begin position="168"/>
        <end position="183"/>
    </location>
</feature>
<sequence>MRLTAVRKLTSLSLSIHLALPSTLYLDSPEETKRRFEIECEFVQALCNPHYLNFLAQRGYFKEAYFINYLKYLLYWKKPEYAKCLKYPQCLFFLDLVQEPEFREAIASTAAAKFIEDQQILQWQYYLRQRQRLHENPDAAERQTVDTATTQEIGDEAIDYSDNEDSDGPSTHTNGTSKQNGVH</sequence>
<keyword evidence="4 8" id="KW-0805">Transcription regulation</keyword>
<dbReference type="InterPro" id="IPR038089">
    <property type="entry name" value="Med31_sf"/>
</dbReference>
<dbReference type="STRING" id="2018661.A0A2A2KRA4"/>
<evidence type="ECO:0000256" key="7">
    <source>
        <dbReference type="ARBA" id="ARBA00023242"/>
    </source>
</evidence>
<dbReference type="PANTHER" id="PTHR13186">
    <property type="entry name" value="MEDIATOR OF RNA POLYMERASE II TRANSCRIPTION SUBUNIT 31"/>
    <property type="match status" value="1"/>
</dbReference>
<comment type="function">
    <text evidence="8">Component of the Mediator complex, a coactivator involved in the regulated transcription of nearly all RNA polymerase II-dependent genes. Mediator functions as a bridge to convey information from gene-specific regulatory proteins to the basal RNA polymerase II transcription machinery. Mediator is recruited to promoters by direct interactions with regulatory proteins and serves as a scaffold for the assembly of a functional preinitiation complex with RNA polymerase II and the general transcription factors.</text>
</comment>
<feature type="chain" id="PRO_5013330881" description="Mediator of RNA polymerase II transcription subunit 31" evidence="10">
    <location>
        <begin position="22"/>
        <end position="183"/>
    </location>
</feature>
<comment type="similarity">
    <text evidence="2 8">Belongs to the Mediator complex subunit 31 family.</text>
</comment>
<dbReference type="Gene3D" id="1.10.10.1340">
    <property type="entry name" value="Mediator of RNA polymerase II, submodule Med31 (Soh1)"/>
    <property type="match status" value="1"/>
</dbReference>
<comment type="caution">
    <text evidence="11">The sequence shown here is derived from an EMBL/GenBank/DDBJ whole genome shotgun (WGS) entry which is preliminary data.</text>
</comment>
<name>A0A2A2KRA4_9BILA</name>
<gene>
    <name evidence="11" type="ORF">WR25_24002</name>
</gene>
<evidence type="ECO:0000256" key="4">
    <source>
        <dbReference type="ARBA" id="ARBA00023015"/>
    </source>
</evidence>
<evidence type="ECO:0000313" key="11">
    <source>
        <dbReference type="EMBL" id="PAV76333.1"/>
    </source>
</evidence>
<evidence type="ECO:0000256" key="5">
    <source>
        <dbReference type="ARBA" id="ARBA00023159"/>
    </source>
</evidence>
<evidence type="ECO:0000256" key="9">
    <source>
        <dbReference type="SAM" id="MobiDB-lite"/>
    </source>
</evidence>
<dbReference type="GO" id="GO:0016592">
    <property type="term" value="C:mediator complex"/>
    <property type="evidence" value="ECO:0007669"/>
    <property type="project" value="InterPro"/>
</dbReference>
<organism evidence="11 12">
    <name type="scientific">Diploscapter pachys</name>
    <dbReference type="NCBI Taxonomy" id="2018661"/>
    <lineage>
        <taxon>Eukaryota</taxon>
        <taxon>Metazoa</taxon>
        <taxon>Ecdysozoa</taxon>
        <taxon>Nematoda</taxon>
        <taxon>Chromadorea</taxon>
        <taxon>Rhabditida</taxon>
        <taxon>Rhabditina</taxon>
        <taxon>Rhabditomorpha</taxon>
        <taxon>Rhabditoidea</taxon>
        <taxon>Rhabditidae</taxon>
        <taxon>Diploscapter</taxon>
    </lineage>
</organism>
<accession>A0A2A2KRA4</accession>
<evidence type="ECO:0000256" key="10">
    <source>
        <dbReference type="SAM" id="SignalP"/>
    </source>
</evidence>
<keyword evidence="10" id="KW-0732">Signal</keyword>
<dbReference type="GO" id="GO:0003712">
    <property type="term" value="F:transcription coregulator activity"/>
    <property type="evidence" value="ECO:0007669"/>
    <property type="project" value="InterPro"/>
</dbReference>
<dbReference type="AlphaFoldDB" id="A0A2A2KRA4"/>
<comment type="subunit">
    <text evidence="8">Component of the Mediator complex.</text>
</comment>
<evidence type="ECO:0000313" key="12">
    <source>
        <dbReference type="Proteomes" id="UP000218231"/>
    </source>
</evidence>
<dbReference type="InterPro" id="IPR008831">
    <property type="entry name" value="Mediator_Med31"/>
</dbReference>
<feature type="region of interest" description="Disordered" evidence="9">
    <location>
        <begin position="136"/>
        <end position="183"/>
    </location>
</feature>
<comment type="subcellular location">
    <subcellularLocation>
        <location evidence="1 8">Nucleus</location>
    </subcellularLocation>
</comment>
<dbReference type="FunFam" id="1.10.10.1340:FF:000001">
    <property type="entry name" value="Mediator of RNA polymerase II transcription subunit 31"/>
    <property type="match status" value="1"/>
</dbReference>
<feature type="compositionally biased region" description="Acidic residues" evidence="9">
    <location>
        <begin position="153"/>
        <end position="167"/>
    </location>
</feature>
<dbReference type="GO" id="GO:0006355">
    <property type="term" value="P:regulation of DNA-templated transcription"/>
    <property type="evidence" value="ECO:0007669"/>
    <property type="project" value="InterPro"/>
</dbReference>
<dbReference type="OrthoDB" id="10257739at2759"/>
<evidence type="ECO:0000256" key="6">
    <source>
        <dbReference type="ARBA" id="ARBA00023163"/>
    </source>
</evidence>
<evidence type="ECO:0000256" key="2">
    <source>
        <dbReference type="ARBA" id="ARBA00006378"/>
    </source>
</evidence>
<dbReference type="Pfam" id="PF05669">
    <property type="entry name" value="Med31"/>
    <property type="match status" value="1"/>
</dbReference>
<dbReference type="Proteomes" id="UP000218231">
    <property type="component" value="Unassembled WGS sequence"/>
</dbReference>
<feature type="signal peptide" evidence="10">
    <location>
        <begin position="1"/>
        <end position="21"/>
    </location>
</feature>
<dbReference type="EMBL" id="LIAE01007907">
    <property type="protein sequence ID" value="PAV76333.1"/>
    <property type="molecule type" value="Genomic_DNA"/>
</dbReference>
<keyword evidence="12" id="KW-1185">Reference proteome</keyword>
<keyword evidence="6 8" id="KW-0804">Transcription</keyword>
<protein>
    <recommendedName>
        <fullName evidence="3 8">Mediator of RNA polymerase II transcription subunit 31</fullName>
    </recommendedName>
</protein>
<evidence type="ECO:0000256" key="3">
    <source>
        <dbReference type="ARBA" id="ARBA00019660"/>
    </source>
</evidence>
<proteinExistence type="inferred from homology"/>
<reference evidence="11 12" key="1">
    <citation type="journal article" date="2017" name="Curr. Biol.">
        <title>Genome architecture and evolution of a unichromosomal asexual nematode.</title>
        <authorList>
            <person name="Fradin H."/>
            <person name="Zegar C."/>
            <person name="Gutwein M."/>
            <person name="Lucas J."/>
            <person name="Kovtun M."/>
            <person name="Corcoran D."/>
            <person name="Baugh L.R."/>
            <person name="Kiontke K."/>
            <person name="Gunsalus K."/>
            <person name="Fitch D.H."/>
            <person name="Piano F."/>
        </authorList>
    </citation>
    <scope>NUCLEOTIDE SEQUENCE [LARGE SCALE GENOMIC DNA]</scope>
    <source>
        <strain evidence="11">PF1309</strain>
    </source>
</reference>
<evidence type="ECO:0000256" key="1">
    <source>
        <dbReference type="ARBA" id="ARBA00004123"/>
    </source>
</evidence>
<keyword evidence="7 8" id="KW-0539">Nucleus</keyword>
<evidence type="ECO:0000256" key="8">
    <source>
        <dbReference type="RuleBase" id="RU364129"/>
    </source>
</evidence>